<evidence type="ECO:0000313" key="1">
    <source>
        <dbReference type="EMBL" id="TGY78718.1"/>
    </source>
</evidence>
<keyword evidence="2" id="KW-1185">Reference proteome</keyword>
<name>A0AC61RKN0_9BACT</name>
<dbReference type="EMBL" id="SRYB01000011">
    <property type="protein sequence ID" value="TGY78718.1"/>
    <property type="molecule type" value="Genomic_DNA"/>
</dbReference>
<sequence>MKEIEKLRNGDYYKVFDEEIGALHQKAADLCQRFNATSVNDEEKRVELIHRLFGSCGKNVSIKPGFFCDLGVNIHVGDNFLTNYNVSILDMAEVNIGDDVWIGPGSGIFAVEHPMEAKGRRAALGIAKPVKIGNCVWIGGNVSITMGVTIGDNAIIGAGSVVTHDIPANAVAVGNPARVIKYIDNNE</sequence>
<organism evidence="1 2">
    <name type="scientific">Lepagella muris</name>
    <dbReference type="NCBI Taxonomy" id="3032870"/>
    <lineage>
        <taxon>Bacteria</taxon>
        <taxon>Pseudomonadati</taxon>
        <taxon>Bacteroidota</taxon>
        <taxon>Bacteroidia</taxon>
        <taxon>Bacteroidales</taxon>
        <taxon>Muribaculaceae</taxon>
        <taxon>Lepagella</taxon>
    </lineage>
</organism>
<proteinExistence type="predicted"/>
<reference evidence="1" key="1">
    <citation type="submission" date="2019-04" db="EMBL/GenBank/DDBJ databases">
        <title>Microbes associate with the intestines of laboratory mice.</title>
        <authorList>
            <person name="Navarre W."/>
            <person name="Wong E."/>
            <person name="Huang K."/>
            <person name="Tropini C."/>
            <person name="Ng K."/>
            <person name="Yu B."/>
        </authorList>
    </citation>
    <scope>NUCLEOTIDE SEQUENCE</scope>
    <source>
        <strain evidence="1">NM04_E33</strain>
    </source>
</reference>
<accession>A0AC61RKN0</accession>
<protein>
    <submittedName>
        <fullName evidence="1">Sugar O-acetyltransferase</fullName>
    </submittedName>
</protein>
<dbReference type="Proteomes" id="UP000306319">
    <property type="component" value="Unassembled WGS sequence"/>
</dbReference>
<gene>
    <name evidence="1" type="ORF">E5331_09085</name>
</gene>
<evidence type="ECO:0000313" key="2">
    <source>
        <dbReference type="Proteomes" id="UP000306319"/>
    </source>
</evidence>
<comment type="caution">
    <text evidence="1">The sequence shown here is derived from an EMBL/GenBank/DDBJ whole genome shotgun (WGS) entry which is preliminary data.</text>
</comment>